<dbReference type="InterPro" id="IPR033228">
    <property type="entry name" value="SZT2"/>
</dbReference>
<evidence type="ECO:0000256" key="1">
    <source>
        <dbReference type="SAM" id="MobiDB-lite"/>
    </source>
</evidence>
<dbReference type="PANTHER" id="PTHR14918:SF3">
    <property type="entry name" value="KICSTOR COMPLEX PROTEIN SZT2"/>
    <property type="match status" value="1"/>
</dbReference>
<evidence type="ECO:0008006" key="4">
    <source>
        <dbReference type="Google" id="ProtNLM"/>
    </source>
</evidence>
<keyword evidence="3" id="KW-1185">Reference proteome</keyword>
<dbReference type="OrthoDB" id="6516225at2759"/>
<accession>A0A7R9MB38</accession>
<feature type="region of interest" description="Disordered" evidence="1">
    <location>
        <begin position="634"/>
        <end position="656"/>
    </location>
</feature>
<evidence type="ECO:0000313" key="3">
    <source>
        <dbReference type="Proteomes" id="UP000728032"/>
    </source>
</evidence>
<dbReference type="EMBL" id="CAJPVJ010012077">
    <property type="protein sequence ID" value="CAG2174134.1"/>
    <property type="molecule type" value="Genomic_DNA"/>
</dbReference>
<dbReference type="PANTHER" id="PTHR14918">
    <property type="entry name" value="KICSTOR COMPLEX PROTEIN SZT2"/>
    <property type="match status" value="1"/>
</dbReference>
<organism evidence="2">
    <name type="scientific">Oppiella nova</name>
    <dbReference type="NCBI Taxonomy" id="334625"/>
    <lineage>
        <taxon>Eukaryota</taxon>
        <taxon>Metazoa</taxon>
        <taxon>Ecdysozoa</taxon>
        <taxon>Arthropoda</taxon>
        <taxon>Chelicerata</taxon>
        <taxon>Arachnida</taxon>
        <taxon>Acari</taxon>
        <taxon>Acariformes</taxon>
        <taxon>Sarcoptiformes</taxon>
        <taxon>Oribatida</taxon>
        <taxon>Brachypylina</taxon>
        <taxon>Oppioidea</taxon>
        <taxon>Oppiidae</taxon>
        <taxon>Oppiella</taxon>
    </lineage>
</organism>
<proteinExistence type="predicted"/>
<dbReference type="GO" id="GO:0005777">
    <property type="term" value="C:peroxisome"/>
    <property type="evidence" value="ECO:0007669"/>
    <property type="project" value="InterPro"/>
</dbReference>
<reference evidence="2" key="1">
    <citation type="submission" date="2020-11" db="EMBL/GenBank/DDBJ databases">
        <authorList>
            <person name="Tran Van P."/>
        </authorList>
    </citation>
    <scope>NUCLEOTIDE SEQUENCE</scope>
</reference>
<dbReference type="Proteomes" id="UP000728032">
    <property type="component" value="Unassembled WGS sequence"/>
</dbReference>
<protein>
    <recommendedName>
        <fullName evidence="4">KICSTOR complex protein SZT2</fullName>
    </recommendedName>
</protein>
<feature type="non-terminal residue" evidence="2">
    <location>
        <position position="1"/>
    </location>
</feature>
<evidence type="ECO:0000313" key="2">
    <source>
        <dbReference type="EMBL" id="CAD7656947.1"/>
    </source>
</evidence>
<dbReference type="EMBL" id="OC926902">
    <property type="protein sequence ID" value="CAD7656947.1"/>
    <property type="molecule type" value="Genomic_DNA"/>
</dbReference>
<gene>
    <name evidence="2" type="ORF">ONB1V03_LOCUS13583</name>
</gene>
<feature type="region of interest" description="Disordered" evidence="1">
    <location>
        <begin position="1086"/>
        <end position="1112"/>
    </location>
</feature>
<name>A0A7R9MB38_9ACAR</name>
<sequence>MTHVLVSEVLIWSVGKIDLQQLSKRLELSIRHAIWDLTLEFKILRASPSNEIEFSNIMSNSISISEPSTPKNVVNASRGRRTGRSAIETQMNPLKRLEISRDMSSSVPNIFKTLLEKTNKLSNLSNENFFKFPEYNKKMSESPKQPTMRVNSEPNDNYEDFNTEEMTNLSCVLNLLVKPWLDYGKHLEVISVVKEQYSVTMRHSIPNVINEFKNYIQNMSSHTILNGFKKSSDFLYIPCNEFDLLDQNVEFESITNIILLVRHEKLWSTNKSNAENNSCFDNYLQTRNERPKLRFAPHLCNINGQDNRAQTLSEPTPTRPVLAISNSSLNSNLSENKNVSIDTQTCVAPRQKFLLLYIEDKVITLYLYNWSNEYLTNICKNLSNIVSWHNSRGSFLQSIISQKAGIFQNQPHRRRNSNQFVNPFPTTLKTRGVDNGANLTQYFKNQKQRFNSFSASMNENIELLIKHNNPVAAAQEYSQNKKMFPQNNRSFSLSKSFLNVSNLTRIESTNLSKVKDLINRYGKQIELCHTYQSKELQELSKIWHIQGIKLHFNPVLDKIIKQVKHIGRLNHYCLTPLLFSPKWRLTVSPVRDHSLQTVDNMEDNHKEVLVNEKQRLRHASGGYVQKSDETDIGFNRNRRLSGPPVSGPAPKTNADESWHFASTNLSKVKDLINRYGKQIELCHTYQSKELQELSKIWHIQGIKLHFNPVLDKIIKQVKHIGRLNHYCLTPLLFSPKWRLTVSPVRDHSLQTVDNMEDNHKEVLVNEKQRLRHASGGYVQKSDETDIGFNRNRRLSGPPVSGPAPKTNADESWHFAVCSHYIQEYVQYLQTLGFGAIQMRSHKITSTVPKQRSNAENYKLMNKTFANRKFSSKGENERFFLIKSLLGGLLVFEVGFCEPYVYSHLYSFDGKRFDICSRNKRSVDTSLSQTFLDELDKIKVTMHLHSFTYDYHLRTIHSYISGRQLIFRQAMLYNYIISHNELYGMKVFRMNSPLSSEDNIELTTEYVLVELSSHRVPYKDTNDIRQVDNFDVGVLITHDFCNNNNTLSLKFFVLLTSQRELFPKRFSSHFGPNSKGFFKPIRLYSSQPSSETHSRKSSTITDPNLSDGSFTDNSFQSTREITVSTSSVMITKPVDKFAPKSIPLLSTSTGICDEEITYLGYFSSHETMMLQILQDRANETQTQLTEAVKTAAIDCRREHLWTCLLPRKTNNSESDDTHLTITEFDELLSLV</sequence>
<dbReference type="AlphaFoldDB" id="A0A7R9MB38"/>